<dbReference type="EMBL" id="VITO01000028">
    <property type="protein sequence ID" value="TWB16843.1"/>
    <property type="molecule type" value="Genomic_DNA"/>
</dbReference>
<proteinExistence type="predicted"/>
<dbReference type="AlphaFoldDB" id="A0A560F5E1"/>
<protein>
    <submittedName>
        <fullName evidence="2">Uncharacterized protein</fullName>
    </submittedName>
</protein>
<dbReference type="Proteomes" id="UP000316545">
    <property type="component" value="Unassembled WGS sequence"/>
</dbReference>
<organism evidence="2 3">
    <name type="scientific">Nitrospirillum amazonense</name>
    <dbReference type="NCBI Taxonomy" id="28077"/>
    <lineage>
        <taxon>Bacteria</taxon>
        <taxon>Pseudomonadati</taxon>
        <taxon>Pseudomonadota</taxon>
        <taxon>Alphaproteobacteria</taxon>
        <taxon>Rhodospirillales</taxon>
        <taxon>Azospirillaceae</taxon>
        <taxon>Nitrospirillum</taxon>
    </lineage>
</organism>
<name>A0A560F5E1_9PROT</name>
<keyword evidence="1" id="KW-1133">Transmembrane helix</keyword>
<keyword evidence="1" id="KW-0472">Membrane</keyword>
<gene>
    <name evidence="2" type="ORF">FBZ88_12874</name>
</gene>
<evidence type="ECO:0000313" key="3">
    <source>
        <dbReference type="Proteomes" id="UP000316545"/>
    </source>
</evidence>
<comment type="caution">
    <text evidence="2">The sequence shown here is derived from an EMBL/GenBank/DDBJ whole genome shotgun (WGS) entry which is preliminary data.</text>
</comment>
<feature type="transmembrane region" description="Helical" evidence="1">
    <location>
        <begin position="28"/>
        <end position="51"/>
    </location>
</feature>
<accession>A0A560F5E1</accession>
<reference evidence="2 3" key="1">
    <citation type="submission" date="2019-06" db="EMBL/GenBank/DDBJ databases">
        <title>Genomic Encyclopedia of Type Strains, Phase IV (KMG-V): Genome sequencing to study the core and pangenomes of soil and plant-associated prokaryotes.</title>
        <authorList>
            <person name="Whitman W."/>
        </authorList>
    </citation>
    <scope>NUCLEOTIDE SEQUENCE [LARGE SCALE GENOMIC DNA]</scope>
    <source>
        <strain evidence="2 3">BR 11865</strain>
    </source>
</reference>
<dbReference type="RefSeq" id="WP_145620149.1">
    <property type="nucleotide sequence ID" value="NZ_VITO01000028.1"/>
</dbReference>
<sequence>MQLLFCVGLGVVSGLVCGRIVNGRPGFFTVEALLGAIGAVMGAFFFGGLGVPASAPVFLHTMLFATFGAVAAMITLYAILMAVYWGSTLLRAYEDEAAGAPDRSPGEALPVETPLAATPLAAGARQMETTIGL</sequence>
<keyword evidence="1" id="KW-0812">Transmembrane</keyword>
<evidence type="ECO:0000256" key="1">
    <source>
        <dbReference type="SAM" id="Phobius"/>
    </source>
</evidence>
<evidence type="ECO:0000313" key="2">
    <source>
        <dbReference type="EMBL" id="TWB16843.1"/>
    </source>
</evidence>
<feature type="transmembrane region" description="Helical" evidence="1">
    <location>
        <begin position="63"/>
        <end position="85"/>
    </location>
</feature>
<keyword evidence="3" id="KW-1185">Reference proteome</keyword>